<evidence type="ECO:0000259" key="16">
    <source>
        <dbReference type="Pfam" id="PF05347"/>
    </source>
</evidence>
<evidence type="ECO:0000256" key="7">
    <source>
        <dbReference type="ARBA" id="ARBA00022553"/>
    </source>
</evidence>
<dbReference type="PANTHER" id="PTHR12868">
    <property type="entry name" value="NADH-UBIQUINONE OXIDOREDUCTASE B22 SUBUNIT"/>
    <property type="match status" value="1"/>
</dbReference>
<evidence type="ECO:0000256" key="5">
    <source>
        <dbReference type="ARBA" id="ARBA00018684"/>
    </source>
</evidence>
<evidence type="ECO:0000256" key="9">
    <source>
        <dbReference type="ARBA" id="ARBA00022792"/>
    </source>
</evidence>
<dbReference type="InterPro" id="IPR033034">
    <property type="entry name" value="NDUFB9"/>
</dbReference>
<keyword evidence="8" id="KW-0679">Respiratory chain</keyword>
<evidence type="ECO:0000313" key="17">
    <source>
        <dbReference type="Proteomes" id="UP000079169"/>
    </source>
</evidence>
<evidence type="ECO:0000313" key="18">
    <source>
        <dbReference type="RefSeq" id="XP_008480867.1"/>
    </source>
</evidence>
<evidence type="ECO:0000256" key="14">
    <source>
        <dbReference type="ARBA" id="ARBA00030192"/>
    </source>
</evidence>
<dbReference type="AlphaFoldDB" id="A0A1S3DH47"/>
<accession>A0A1S3DH47</accession>
<evidence type="ECO:0000256" key="6">
    <source>
        <dbReference type="ARBA" id="ARBA00022448"/>
    </source>
</evidence>
<dbReference type="CDD" id="cd20263">
    <property type="entry name" value="Complex1_LYR_NDUFB9_LYRM3"/>
    <property type="match status" value="1"/>
</dbReference>
<proteinExistence type="inferred from homology"/>
<evidence type="ECO:0000256" key="10">
    <source>
        <dbReference type="ARBA" id="ARBA00022982"/>
    </source>
</evidence>
<dbReference type="Pfam" id="PF05347">
    <property type="entry name" value="Complex1_LYR"/>
    <property type="match status" value="1"/>
</dbReference>
<keyword evidence="13" id="KW-0472">Membrane</keyword>
<dbReference type="RefSeq" id="XP_008480867.1">
    <property type="nucleotide sequence ID" value="XM_008482645.3"/>
</dbReference>
<dbReference type="OMA" id="CVFRDKY"/>
<protein>
    <recommendedName>
        <fullName evidence="5">NADH dehydrogenase [ubiquinone] 1 beta subcomplex subunit 9</fullName>
    </recommendedName>
    <alternativeName>
        <fullName evidence="14">Complex I-B22</fullName>
    </alternativeName>
    <alternativeName>
        <fullName evidence="15">NADH-ubiquinone oxidoreductase B22 subunit</fullName>
    </alternativeName>
</protein>
<evidence type="ECO:0000256" key="8">
    <source>
        <dbReference type="ARBA" id="ARBA00022660"/>
    </source>
</evidence>
<evidence type="ECO:0000256" key="3">
    <source>
        <dbReference type="ARBA" id="ARBA00009508"/>
    </source>
</evidence>
<evidence type="ECO:0000256" key="4">
    <source>
        <dbReference type="ARBA" id="ARBA00011790"/>
    </source>
</evidence>
<dbReference type="PANTHER" id="PTHR12868:SF0">
    <property type="entry name" value="NADH DEHYDROGENASE [UBIQUINONE] 1 BETA SUBCOMPLEX SUBUNIT 9"/>
    <property type="match status" value="1"/>
</dbReference>
<dbReference type="KEGG" id="dci:103517602"/>
<keyword evidence="6" id="KW-0813">Transport</keyword>
<evidence type="ECO:0000256" key="12">
    <source>
        <dbReference type="ARBA" id="ARBA00023128"/>
    </source>
</evidence>
<dbReference type="STRING" id="121845.A0A1S3DH47"/>
<name>A0A1S3DH47_DIACI</name>
<evidence type="ECO:0000256" key="13">
    <source>
        <dbReference type="ARBA" id="ARBA00023136"/>
    </source>
</evidence>
<comment type="function">
    <text evidence="1">Accessory subunit of the mitochondrial membrane respiratory chain NADH dehydrogenase (Complex I), that is believed to be not involved in catalysis. Complex I functions in the transfer of electrons from NADH to the respiratory chain. The immediate electron acceptor for the enzyme is believed to be ubiquinone.</text>
</comment>
<feature type="domain" description="Complex 1 LYR protein" evidence="16">
    <location>
        <begin position="21"/>
        <end position="48"/>
    </location>
</feature>
<sequence length="122" mass="14675">MYRFYSIEIQVVDLRIEAVLLRARFDKHKDENDLVKIRALLAEGEKELFDTTHPSPIKFPTSPGGVAYEREPVIPDWVLDYWHPLERAQYPEYFKRREERKKEFLVWWEKQYGKPSSEGHGH</sequence>
<evidence type="ECO:0000256" key="1">
    <source>
        <dbReference type="ARBA" id="ARBA00002920"/>
    </source>
</evidence>
<keyword evidence="7" id="KW-0597">Phosphoprotein</keyword>
<dbReference type="Proteomes" id="UP000079169">
    <property type="component" value="Unplaced"/>
</dbReference>
<dbReference type="GO" id="GO:0006120">
    <property type="term" value="P:mitochondrial electron transport, NADH to ubiquinone"/>
    <property type="evidence" value="ECO:0007669"/>
    <property type="project" value="InterPro"/>
</dbReference>
<reference evidence="18" key="1">
    <citation type="submission" date="2025-08" db="UniProtKB">
        <authorList>
            <consortium name="RefSeq"/>
        </authorList>
    </citation>
    <scope>IDENTIFICATION</scope>
</reference>
<keyword evidence="17" id="KW-1185">Reference proteome</keyword>
<organism evidence="17 18">
    <name type="scientific">Diaphorina citri</name>
    <name type="common">Asian citrus psyllid</name>
    <dbReference type="NCBI Taxonomy" id="121845"/>
    <lineage>
        <taxon>Eukaryota</taxon>
        <taxon>Metazoa</taxon>
        <taxon>Ecdysozoa</taxon>
        <taxon>Arthropoda</taxon>
        <taxon>Hexapoda</taxon>
        <taxon>Insecta</taxon>
        <taxon>Pterygota</taxon>
        <taxon>Neoptera</taxon>
        <taxon>Paraneoptera</taxon>
        <taxon>Hemiptera</taxon>
        <taxon>Sternorrhyncha</taxon>
        <taxon>Psylloidea</taxon>
        <taxon>Psyllidae</taxon>
        <taxon>Diaphorininae</taxon>
        <taxon>Diaphorina</taxon>
    </lineage>
</organism>
<evidence type="ECO:0000256" key="2">
    <source>
        <dbReference type="ARBA" id="ARBA00004443"/>
    </source>
</evidence>
<dbReference type="GO" id="GO:0005743">
    <property type="term" value="C:mitochondrial inner membrane"/>
    <property type="evidence" value="ECO:0007669"/>
    <property type="project" value="UniProtKB-SubCell"/>
</dbReference>
<evidence type="ECO:0000256" key="11">
    <source>
        <dbReference type="ARBA" id="ARBA00022990"/>
    </source>
</evidence>
<evidence type="ECO:0000256" key="15">
    <source>
        <dbReference type="ARBA" id="ARBA00032528"/>
    </source>
</evidence>
<comment type="subcellular location">
    <subcellularLocation>
        <location evidence="2">Mitochondrion inner membrane</location>
        <topology evidence="2">Peripheral membrane protein</topology>
        <orientation evidence="2">Matrix side</orientation>
    </subcellularLocation>
</comment>
<dbReference type="PaxDb" id="121845-A0A1S3DH47"/>
<keyword evidence="9" id="KW-0999">Mitochondrion inner membrane</keyword>
<keyword evidence="12" id="KW-0496">Mitochondrion</keyword>
<comment type="subunit">
    <text evidence="4">Mammalian complex I is composed of 45 different subunits.</text>
</comment>
<gene>
    <name evidence="18" type="primary">LOC103517602</name>
</gene>
<comment type="similarity">
    <text evidence="3">Belongs to the complex I LYR family.</text>
</comment>
<keyword evidence="11" id="KW-0007">Acetylation</keyword>
<dbReference type="InterPro" id="IPR045292">
    <property type="entry name" value="Complex1_LYR_NDUFB9_LYRM3"/>
</dbReference>
<keyword evidence="10" id="KW-0249">Electron transport</keyword>
<dbReference type="InterPro" id="IPR008011">
    <property type="entry name" value="Complex1_LYR_dom"/>
</dbReference>
<dbReference type="GeneID" id="103517602"/>